<keyword evidence="4" id="KW-0659">Purine metabolism</keyword>
<dbReference type="STRING" id="1440774.Y900_010810"/>
<dbReference type="EC" id="4.1.1.97" evidence="3"/>
<evidence type="ECO:0000313" key="9">
    <source>
        <dbReference type="Proteomes" id="UP000022835"/>
    </source>
</evidence>
<dbReference type="PANTHER" id="PTHR43466:SF1">
    <property type="entry name" value="2-OXO-4-HYDROXY-4-CARBOXY-5-UREIDOIMIDAZOLINE DECARBOXYLASE-RELATED"/>
    <property type="match status" value="1"/>
</dbReference>
<dbReference type="SUPFAM" id="SSF158694">
    <property type="entry name" value="UraD-Like"/>
    <property type="match status" value="1"/>
</dbReference>
<evidence type="ECO:0000313" key="8">
    <source>
        <dbReference type="EMBL" id="KDE99421.1"/>
    </source>
</evidence>
<protein>
    <recommendedName>
        <fullName evidence="3">2-oxo-4-hydroxy-4-carboxy-5-ureidoimidazoline decarboxylase</fullName>
        <ecNumber evidence="3">4.1.1.97</ecNumber>
    </recommendedName>
</protein>
<dbReference type="PANTHER" id="PTHR43466">
    <property type="entry name" value="2-OXO-4-HYDROXY-4-CARBOXY-5-UREIDOIMIDAZOLINE DECARBOXYLASE-RELATED"/>
    <property type="match status" value="1"/>
</dbReference>
<dbReference type="GO" id="GO:0051997">
    <property type="term" value="F:2-oxo-4-hydroxy-4-carboxy-5-ureidoimidazoline decarboxylase activity"/>
    <property type="evidence" value="ECO:0007669"/>
    <property type="project" value="UniProtKB-EC"/>
</dbReference>
<dbReference type="NCBIfam" id="NF010372">
    <property type="entry name" value="PRK13798.1"/>
    <property type="match status" value="1"/>
</dbReference>
<evidence type="ECO:0000256" key="3">
    <source>
        <dbReference type="ARBA" id="ARBA00012257"/>
    </source>
</evidence>
<dbReference type="EMBL" id="JALN02000001">
    <property type="protein sequence ID" value="KDE99421.1"/>
    <property type="molecule type" value="Genomic_DNA"/>
</dbReference>
<keyword evidence="9" id="KW-1185">Reference proteome</keyword>
<reference evidence="8" key="1">
    <citation type="submission" date="2014-05" db="EMBL/GenBank/DDBJ databases">
        <title>Genome sequence of Mycobacterium aromaticivorans strain JS19b1T (= DSM 45407T).</title>
        <authorList>
            <person name="Kwak Y."/>
            <person name="Park G.-S."/>
            <person name="Li Q.X."/>
            <person name="Lee S.-E."/>
            <person name="Shin J.-H."/>
        </authorList>
    </citation>
    <scope>NUCLEOTIDE SEQUENCE [LARGE SCALE GENOMIC DNA]</scope>
    <source>
        <strain evidence="8">JS19b1</strain>
    </source>
</reference>
<comment type="catalytic activity">
    <reaction evidence="1">
        <text>5-hydroxy-2-oxo-4-ureido-2,5-dihydro-1H-imidazole-5-carboxylate + H(+) = (S)-allantoin + CO2</text>
        <dbReference type="Rhea" id="RHEA:26301"/>
        <dbReference type="ChEBI" id="CHEBI:15378"/>
        <dbReference type="ChEBI" id="CHEBI:15678"/>
        <dbReference type="ChEBI" id="CHEBI:16526"/>
        <dbReference type="ChEBI" id="CHEBI:58639"/>
        <dbReference type="EC" id="4.1.1.97"/>
    </reaction>
</comment>
<evidence type="ECO:0000256" key="5">
    <source>
        <dbReference type="ARBA" id="ARBA00022793"/>
    </source>
</evidence>
<dbReference type="eggNOG" id="COG3195">
    <property type="taxonomic scope" value="Bacteria"/>
</dbReference>
<evidence type="ECO:0000256" key="2">
    <source>
        <dbReference type="ARBA" id="ARBA00004754"/>
    </source>
</evidence>
<dbReference type="Proteomes" id="UP000022835">
    <property type="component" value="Unassembled WGS sequence"/>
</dbReference>
<name>A0A064CIC4_9MYCO</name>
<comment type="pathway">
    <text evidence="2">Purine metabolism; urate degradation; (S)-allantoin from urate: step 3/3.</text>
</comment>
<keyword evidence="6" id="KW-0456">Lyase</keyword>
<comment type="caution">
    <text evidence="8">The sequence shown here is derived from an EMBL/GenBank/DDBJ whole genome shotgun (WGS) entry which is preliminary data.</text>
</comment>
<dbReference type="InterPro" id="IPR018020">
    <property type="entry name" value="OHCU_decarboxylase"/>
</dbReference>
<evidence type="ECO:0000256" key="1">
    <source>
        <dbReference type="ARBA" id="ARBA00001163"/>
    </source>
</evidence>
<accession>A0A064CIC4</accession>
<proteinExistence type="predicted"/>
<evidence type="ECO:0000259" key="7">
    <source>
        <dbReference type="Pfam" id="PF09349"/>
    </source>
</evidence>
<evidence type="ECO:0000256" key="4">
    <source>
        <dbReference type="ARBA" id="ARBA00022631"/>
    </source>
</evidence>
<feature type="domain" description="Oxo-4-hydroxy-4-carboxy-5-ureidoimidazoline decarboxylase" evidence="7">
    <location>
        <begin position="13"/>
        <end position="165"/>
    </location>
</feature>
<dbReference type="GO" id="GO:0019628">
    <property type="term" value="P:urate catabolic process"/>
    <property type="evidence" value="ECO:0007669"/>
    <property type="project" value="TreeGrafter"/>
</dbReference>
<gene>
    <name evidence="8" type="ORF">Y900_010810</name>
</gene>
<evidence type="ECO:0000256" key="6">
    <source>
        <dbReference type="ARBA" id="ARBA00023239"/>
    </source>
</evidence>
<dbReference type="GO" id="GO:0006144">
    <property type="term" value="P:purine nucleobase metabolic process"/>
    <property type="evidence" value="ECO:0007669"/>
    <property type="project" value="UniProtKB-KW"/>
</dbReference>
<sequence length="178" mass="20012">MLMHQGIGLEAFNELPDSKAVHALYECCNSVTLARDLTRGRPYADRDELFRRADDLLFSLSESSVDDILQAYPHVGRRPGSTKSQAEQCSVWDSSPEVMAELTSAVTEYNKHFGFGFVMHIGGLPREVCAKSVIAAVRDRMHHDPETERKVVCNELARINRSRLERMLGPEGGYDNWG</sequence>
<dbReference type="Pfam" id="PF09349">
    <property type="entry name" value="OHCU_decarbox"/>
    <property type="match status" value="1"/>
</dbReference>
<dbReference type="Gene3D" id="1.10.3330.10">
    <property type="entry name" value="Oxo-4-hydroxy-4-carboxy-5-ureidoimidazoline decarboxylase"/>
    <property type="match status" value="1"/>
</dbReference>
<dbReference type="AlphaFoldDB" id="A0A064CIC4"/>
<keyword evidence="5" id="KW-0210">Decarboxylase</keyword>
<dbReference type="InterPro" id="IPR036778">
    <property type="entry name" value="OHCU_decarboxylase_sf"/>
</dbReference>
<organism evidence="8 9">
    <name type="scientific">Mycolicibacterium aromaticivorans JS19b1 = JCM 16368</name>
    <dbReference type="NCBI Taxonomy" id="1440774"/>
    <lineage>
        <taxon>Bacteria</taxon>
        <taxon>Bacillati</taxon>
        <taxon>Actinomycetota</taxon>
        <taxon>Actinomycetes</taxon>
        <taxon>Mycobacteriales</taxon>
        <taxon>Mycobacteriaceae</taxon>
        <taxon>Mycolicibacterium</taxon>
    </lineage>
</organism>